<dbReference type="AlphaFoldDB" id="A0A8S3ZLL6"/>
<evidence type="ECO:0000313" key="5">
    <source>
        <dbReference type="Proteomes" id="UP000678393"/>
    </source>
</evidence>
<accession>A0A8S3ZLL6</accession>
<dbReference type="PROSITE" id="PS50181">
    <property type="entry name" value="FBOX"/>
    <property type="match status" value="1"/>
</dbReference>
<feature type="compositionally biased region" description="Low complexity" evidence="2">
    <location>
        <begin position="200"/>
        <end position="216"/>
    </location>
</feature>
<keyword evidence="1" id="KW-0175">Coiled coil</keyword>
<dbReference type="PANTHER" id="PTHR20872">
    <property type="match status" value="1"/>
</dbReference>
<evidence type="ECO:0000256" key="1">
    <source>
        <dbReference type="SAM" id="Coils"/>
    </source>
</evidence>
<feature type="compositionally biased region" description="Polar residues" evidence="2">
    <location>
        <begin position="418"/>
        <end position="434"/>
    </location>
</feature>
<feature type="region of interest" description="Disordered" evidence="2">
    <location>
        <begin position="110"/>
        <end position="315"/>
    </location>
</feature>
<dbReference type="InterPro" id="IPR001810">
    <property type="entry name" value="F-box_dom"/>
</dbReference>
<keyword evidence="5" id="KW-1185">Reference proteome</keyword>
<dbReference type="OrthoDB" id="9974792at2759"/>
<dbReference type="Gene3D" id="3.80.10.10">
    <property type="entry name" value="Ribonuclease Inhibitor"/>
    <property type="match status" value="1"/>
</dbReference>
<proteinExistence type="predicted"/>
<sequence>MSTYLSYRRRYSEPVKPEPRFQWRLRVHSLMMDDDSDQTPPLTERPSQRYTSRRESYGYNTDHSQENRDADSNDLVDSAEIHRTRRERFARTKSEGHLKLRVRFSRFSNTTHSFDEDDDSSLNLQSDSERTRFDSEPEGRRFRSSQESGIGSFGEHHTDEEEDQHEGPRTNADAKKIRNKCAYANDDNEDDGFVSDEKTGASVSGEAVASAGATASFEDFAEDQNRYGQERDVSRGAIPKRHLNLEVSRPEGSSQSNDKTDPEVSGARQNEISFETAHEEVSSKQNTLNTENKIDPCRSSGNEDGWKSSYADVKAKNKYAKYNTNEEENKQENNSEIDDLESMIERIIAEEEAILTRKSSNPTSIKSSVDSLNNDDLKTPSNSMNKLKDNAENDKDVDENGISISRNNNQDNQRSSSLPSYQQDENNSLTNTTMSFSSSCPSSQKTLAKENKDKEESEIEEDGWAYLPVILLEDVFTLLSPKERHQASMVCRQWYDLFYSPRVWETFILLERTLTKKRFNLYKGYQRELCPGKTQLCFRRVGSYFKRIVVTPITDYFNLYEFLRILAAFLQYQEEHGLAAMPLLHTFDFTFACASRGDGEVIVHGTGGQILEMIKQLLMRISNLKHLKLNQLLVDETDVPGLFDAMANCFSECLSSLEMLNVTKIPFGLTDLARFRNLVKLTVSPQHLNEEVLILLAGLNLLQLHLVQDAYTCDCEPVSYEAWKLVREMAPWLRVYLEVCGHTRAHLLVQPRAPVYGVFLRTPYSKLTSDLVMSLVEYYSKTLHYFVQENLPRVHGPRGIDARCDSSLLFLVRRCPALHTLVIRERISTSTLILLANEGKNLRTLLVRRHALIKRCDWPQPGMWTKEFYARLRKCALDYDKCIDEVCKLLMRRWRPMTDKQFMRLKIVPRLDSFRFR</sequence>
<feature type="compositionally biased region" description="Basic and acidic residues" evidence="2">
    <location>
        <begin position="127"/>
        <end position="141"/>
    </location>
</feature>
<feature type="compositionally biased region" description="Basic and acidic residues" evidence="2">
    <location>
        <begin position="154"/>
        <end position="176"/>
    </location>
</feature>
<comment type="caution">
    <text evidence="4">The sequence shown here is derived from an EMBL/GenBank/DDBJ whole genome shotgun (WGS) entry which is preliminary data.</text>
</comment>
<reference evidence="4" key="1">
    <citation type="submission" date="2021-04" db="EMBL/GenBank/DDBJ databases">
        <authorList>
            <consortium name="Molecular Ecology Group"/>
        </authorList>
    </citation>
    <scope>NUCLEOTIDE SEQUENCE</scope>
</reference>
<feature type="coiled-coil region" evidence="1">
    <location>
        <begin position="323"/>
        <end position="350"/>
    </location>
</feature>
<feature type="region of interest" description="Disordered" evidence="2">
    <location>
        <begin position="358"/>
        <end position="456"/>
    </location>
</feature>
<feature type="region of interest" description="Disordered" evidence="2">
    <location>
        <begin position="32"/>
        <end position="79"/>
    </location>
</feature>
<dbReference type="PANTHER" id="PTHR20872:SF1">
    <property type="entry name" value="F-BOX DOMAIN-CONTAINING PROTEIN"/>
    <property type="match status" value="1"/>
</dbReference>
<name>A0A8S3ZLL6_9EUPU</name>
<dbReference type="InterPro" id="IPR036047">
    <property type="entry name" value="F-box-like_dom_sf"/>
</dbReference>
<feature type="compositionally biased region" description="Basic and acidic residues" evidence="2">
    <location>
        <begin position="223"/>
        <end position="234"/>
    </location>
</feature>
<dbReference type="Pfam" id="PF12937">
    <property type="entry name" value="F-box-like"/>
    <property type="match status" value="1"/>
</dbReference>
<dbReference type="EMBL" id="CAJHNH020003912">
    <property type="protein sequence ID" value="CAG5130249.1"/>
    <property type="molecule type" value="Genomic_DNA"/>
</dbReference>
<evidence type="ECO:0000313" key="4">
    <source>
        <dbReference type="EMBL" id="CAG5130249.1"/>
    </source>
</evidence>
<dbReference type="Proteomes" id="UP000678393">
    <property type="component" value="Unassembled WGS sequence"/>
</dbReference>
<feature type="domain" description="F-box" evidence="3">
    <location>
        <begin position="461"/>
        <end position="507"/>
    </location>
</feature>
<dbReference type="Gene3D" id="1.20.1280.50">
    <property type="match status" value="1"/>
</dbReference>
<feature type="compositionally biased region" description="Low complexity" evidence="2">
    <location>
        <begin position="402"/>
        <end position="417"/>
    </location>
</feature>
<dbReference type="SUPFAM" id="SSF81383">
    <property type="entry name" value="F-box domain"/>
    <property type="match status" value="1"/>
</dbReference>
<gene>
    <name evidence="4" type="ORF">CUNI_LOCUS15807</name>
</gene>
<evidence type="ECO:0000256" key="2">
    <source>
        <dbReference type="SAM" id="MobiDB-lite"/>
    </source>
</evidence>
<feature type="compositionally biased region" description="Polar residues" evidence="2">
    <location>
        <begin position="358"/>
        <end position="385"/>
    </location>
</feature>
<dbReference type="SMART" id="SM00256">
    <property type="entry name" value="FBOX"/>
    <property type="match status" value="1"/>
</dbReference>
<protein>
    <recommendedName>
        <fullName evidence="3">F-box domain-containing protein</fullName>
    </recommendedName>
</protein>
<organism evidence="4 5">
    <name type="scientific">Candidula unifasciata</name>
    <dbReference type="NCBI Taxonomy" id="100452"/>
    <lineage>
        <taxon>Eukaryota</taxon>
        <taxon>Metazoa</taxon>
        <taxon>Spiralia</taxon>
        <taxon>Lophotrochozoa</taxon>
        <taxon>Mollusca</taxon>
        <taxon>Gastropoda</taxon>
        <taxon>Heterobranchia</taxon>
        <taxon>Euthyneura</taxon>
        <taxon>Panpulmonata</taxon>
        <taxon>Eupulmonata</taxon>
        <taxon>Stylommatophora</taxon>
        <taxon>Helicina</taxon>
        <taxon>Helicoidea</taxon>
        <taxon>Geomitridae</taxon>
        <taxon>Candidula</taxon>
    </lineage>
</organism>
<evidence type="ECO:0000259" key="3">
    <source>
        <dbReference type="PROSITE" id="PS50181"/>
    </source>
</evidence>
<dbReference type="InterPro" id="IPR032675">
    <property type="entry name" value="LRR_dom_sf"/>
</dbReference>